<gene>
    <name evidence="2" type="ORF">FUG_LOCUS122031</name>
</gene>
<dbReference type="AlphaFoldDB" id="A0A679NES9"/>
<accession>A0A679NES9</accession>
<dbReference type="EMBL" id="CAAKMV010000099">
    <property type="protein sequence ID" value="VIO54308.1"/>
    <property type="molecule type" value="Genomic_DNA"/>
</dbReference>
<feature type="region of interest" description="Disordered" evidence="1">
    <location>
        <begin position="1"/>
        <end position="40"/>
    </location>
</feature>
<reference evidence="2" key="1">
    <citation type="submission" date="2019-04" db="EMBL/GenBank/DDBJ databases">
        <authorList>
            <person name="Melise S."/>
            <person name="Noan J."/>
            <person name="Okalmin O."/>
        </authorList>
    </citation>
    <scope>NUCLEOTIDE SEQUENCE</scope>
    <source>
        <strain evidence="2">FN9</strain>
    </source>
</reference>
<evidence type="ECO:0000313" key="2">
    <source>
        <dbReference type="EMBL" id="VIO54308.1"/>
    </source>
</evidence>
<name>A0A679NES9_GIBZA</name>
<proteinExistence type="predicted"/>
<evidence type="ECO:0000256" key="1">
    <source>
        <dbReference type="SAM" id="MobiDB-lite"/>
    </source>
</evidence>
<protein>
    <submittedName>
        <fullName evidence="2">Uncharacterized protein</fullName>
    </submittedName>
</protein>
<sequence length="108" mass="11483">MPNSSTSSGKRDMKNNTGCRAASSEGQTKPSKPFDFTPVPPTSLRIVTLRAIMASQNAVPKKKNSTNVILAIPKPTFAAALGSTPEAHTMKKIAPVIIRHASKRGLKT</sequence>
<organism evidence="2">
    <name type="scientific">Gibberella zeae</name>
    <name type="common">Wheat head blight fungus</name>
    <name type="synonym">Fusarium graminearum</name>
    <dbReference type="NCBI Taxonomy" id="5518"/>
    <lineage>
        <taxon>Eukaryota</taxon>
        <taxon>Fungi</taxon>
        <taxon>Dikarya</taxon>
        <taxon>Ascomycota</taxon>
        <taxon>Pezizomycotina</taxon>
        <taxon>Sordariomycetes</taxon>
        <taxon>Hypocreomycetidae</taxon>
        <taxon>Hypocreales</taxon>
        <taxon>Nectriaceae</taxon>
        <taxon>Fusarium</taxon>
    </lineage>
</organism>